<organism evidence="1 2">
    <name type="scientific">Marinobacter nauticus</name>
    <name type="common">Marinobacter hydrocarbonoclasticus</name>
    <name type="synonym">Marinobacter aquaeolei</name>
    <dbReference type="NCBI Taxonomy" id="2743"/>
    <lineage>
        <taxon>Bacteria</taxon>
        <taxon>Pseudomonadati</taxon>
        <taxon>Pseudomonadota</taxon>
        <taxon>Gammaproteobacteria</taxon>
        <taxon>Pseudomonadales</taxon>
        <taxon>Marinobacteraceae</taxon>
        <taxon>Marinobacter</taxon>
    </lineage>
</organism>
<accession>A0A833N9U8</accession>
<name>A0A833N9U8_MARNT</name>
<dbReference type="EMBL" id="WBMP01000005">
    <property type="protein sequence ID" value="KAE8546187.1"/>
    <property type="molecule type" value="Genomic_DNA"/>
</dbReference>
<proteinExistence type="predicted"/>
<gene>
    <name evidence="1" type="ORF">F6453_1433</name>
</gene>
<evidence type="ECO:0000313" key="1">
    <source>
        <dbReference type="EMBL" id="KAE8546187.1"/>
    </source>
</evidence>
<dbReference type="Proteomes" id="UP000469950">
    <property type="component" value="Unassembled WGS sequence"/>
</dbReference>
<dbReference type="RefSeq" id="WP_264766296.1">
    <property type="nucleotide sequence ID" value="NZ_WBMP01000005.1"/>
</dbReference>
<dbReference type="AlphaFoldDB" id="A0A833N9U8"/>
<protein>
    <submittedName>
        <fullName evidence="1">Uncharacterized protein</fullName>
    </submittedName>
</protein>
<sequence>MNTDYVKAVKMQTKVTKLANMKASYRFRLAAITAADNRPGKVWK</sequence>
<comment type="caution">
    <text evidence="1">The sequence shown here is derived from an EMBL/GenBank/DDBJ whole genome shotgun (WGS) entry which is preliminary data.</text>
</comment>
<reference evidence="1 2" key="1">
    <citation type="submission" date="2019-10" db="EMBL/GenBank/DDBJ databases">
        <title>Draft genome sequence of Marinobacter hydrocarbonoclasticus NCT7M from the microbiome of the marine copepod.</title>
        <authorList>
            <person name="Nuttall R."/>
            <person name="Sharma G."/>
            <person name="Moisander P."/>
        </authorList>
    </citation>
    <scope>NUCLEOTIDE SEQUENCE [LARGE SCALE GENOMIC DNA]</scope>
    <source>
        <strain evidence="1 2">NCT7M</strain>
    </source>
</reference>
<evidence type="ECO:0000313" key="2">
    <source>
        <dbReference type="Proteomes" id="UP000469950"/>
    </source>
</evidence>